<dbReference type="AlphaFoldDB" id="A0A0V8J4T5"/>
<dbReference type="GO" id="GO:0009103">
    <property type="term" value="P:lipopolysaccharide biosynthetic process"/>
    <property type="evidence" value="ECO:0007669"/>
    <property type="project" value="TreeGrafter"/>
</dbReference>
<evidence type="ECO:0000256" key="1">
    <source>
        <dbReference type="ARBA" id="ARBA00022679"/>
    </source>
</evidence>
<dbReference type="Gene3D" id="3.40.50.2000">
    <property type="entry name" value="Glycogen Phosphorylase B"/>
    <property type="match status" value="2"/>
</dbReference>
<comment type="caution">
    <text evidence="4">The sequence shown here is derived from an EMBL/GenBank/DDBJ whole genome shotgun (WGS) entry which is preliminary data.</text>
</comment>
<keyword evidence="2" id="KW-1133">Transmembrane helix</keyword>
<dbReference type="OrthoDB" id="9813214at2"/>
<dbReference type="Pfam" id="PF00534">
    <property type="entry name" value="Glycos_transf_1"/>
    <property type="match status" value="1"/>
</dbReference>
<protein>
    <recommendedName>
        <fullName evidence="3">Glycosyl transferase family 1 domain-containing protein</fullName>
    </recommendedName>
</protein>
<proteinExistence type="predicted"/>
<reference evidence="4 5" key="1">
    <citation type="journal article" date="2014" name="Antonie Van Leeuwenhoek">
        <title>Fictibacillus enclensis sp. nov., isolated from marine sediment.</title>
        <authorList>
            <person name="Dastager S.G."/>
            <person name="Mawlankar R."/>
            <person name="Srinivasan K."/>
            <person name="Tang S.K."/>
            <person name="Lee J.C."/>
            <person name="Ramana V.V."/>
            <person name="Shouche Y.S."/>
        </authorList>
    </citation>
    <scope>NUCLEOTIDE SEQUENCE [LARGE SCALE GENOMIC DNA]</scope>
    <source>
        <strain evidence="4 5">NIO-1003</strain>
    </source>
</reference>
<evidence type="ECO:0000256" key="2">
    <source>
        <dbReference type="SAM" id="Phobius"/>
    </source>
</evidence>
<dbReference type="GO" id="GO:0016757">
    <property type="term" value="F:glycosyltransferase activity"/>
    <property type="evidence" value="ECO:0007669"/>
    <property type="project" value="InterPro"/>
</dbReference>
<dbReference type="RefSeq" id="WP_061974012.1">
    <property type="nucleotide sequence ID" value="NZ_FMAV01000003.1"/>
</dbReference>
<dbReference type="InterPro" id="IPR001296">
    <property type="entry name" value="Glyco_trans_1"/>
</dbReference>
<feature type="domain" description="Glycosyl transferase family 1" evidence="3">
    <location>
        <begin position="200"/>
        <end position="342"/>
    </location>
</feature>
<dbReference type="Proteomes" id="UP000054099">
    <property type="component" value="Unassembled WGS sequence"/>
</dbReference>
<keyword evidence="1" id="KW-0808">Transferase</keyword>
<evidence type="ECO:0000313" key="5">
    <source>
        <dbReference type="Proteomes" id="UP000054099"/>
    </source>
</evidence>
<dbReference type="EMBL" id="LNQN01000005">
    <property type="protein sequence ID" value="KSU82076.1"/>
    <property type="molecule type" value="Genomic_DNA"/>
</dbReference>
<keyword evidence="2" id="KW-0812">Transmembrane</keyword>
<dbReference type="PANTHER" id="PTHR46401:SF2">
    <property type="entry name" value="GLYCOSYLTRANSFERASE WBBK-RELATED"/>
    <property type="match status" value="1"/>
</dbReference>
<organism evidence="4 5">
    <name type="scientific">Fictibacillus enclensis</name>
    <dbReference type="NCBI Taxonomy" id="1017270"/>
    <lineage>
        <taxon>Bacteria</taxon>
        <taxon>Bacillati</taxon>
        <taxon>Bacillota</taxon>
        <taxon>Bacilli</taxon>
        <taxon>Bacillales</taxon>
        <taxon>Fictibacillaceae</taxon>
        <taxon>Fictibacillus</taxon>
    </lineage>
</organism>
<dbReference type="PANTHER" id="PTHR46401">
    <property type="entry name" value="GLYCOSYLTRANSFERASE WBBK-RELATED"/>
    <property type="match status" value="1"/>
</dbReference>
<evidence type="ECO:0000313" key="4">
    <source>
        <dbReference type="EMBL" id="KSU82076.1"/>
    </source>
</evidence>
<sequence>MTMVGNKRSKMIFFDTTNSGHHFLYNCNVLEGFDISGESYVYLSKLNKDQQRQLALKKITYKVLDTKSTNVRLHDLELIIKMFFYMLKSRIKKVHFLYLDSIFPQLLILLPILLLFRLQVTGTLHWYPKQMYKIKIMNFMINLGIIKNIIVHGEYTKDKLIKEFKGLNNDNVTSIQYPYIHNDNEKSGYEPPLQKLGSVPHILLFGGLRHDKGLDILLEAASIIKEKQFILLIIGKEEYFKQNDVRSYIDFYNLKDKVYLEIGYVPDEMVSSYFNMSDIVVLPYRKVFAGQSGPLTEGAAKSKVIIGPNHGEIGHTISKYNLGLTFKTENVNDLAQKLRYCIDHLEEIKTNIRPGLDNYQNLIKVSRFKKAYYSVLANNH</sequence>
<name>A0A0V8J4T5_9BACL</name>
<dbReference type="SUPFAM" id="SSF53756">
    <property type="entry name" value="UDP-Glycosyltransferase/glycogen phosphorylase"/>
    <property type="match status" value="1"/>
</dbReference>
<keyword evidence="2" id="KW-0472">Membrane</keyword>
<keyword evidence="5" id="KW-1185">Reference proteome</keyword>
<feature type="transmembrane region" description="Helical" evidence="2">
    <location>
        <begin position="96"/>
        <end position="116"/>
    </location>
</feature>
<accession>A0A0V8J4T5</accession>
<evidence type="ECO:0000259" key="3">
    <source>
        <dbReference type="Pfam" id="PF00534"/>
    </source>
</evidence>
<gene>
    <name evidence="4" type="ORF">AS030_17550</name>
</gene>